<proteinExistence type="predicted"/>
<dbReference type="EMBL" id="MU157848">
    <property type="protein sequence ID" value="KAF9529157.1"/>
    <property type="molecule type" value="Genomic_DNA"/>
</dbReference>
<dbReference type="OrthoDB" id="5595695at2759"/>
<accession>A0A9P6JQ30</accession>
<evidence type="ECO:0000313" key="2">
    <source>
        <dbReference type="Proteomes" id="UP000807306"/>
    </source>
</evidence>
<evidence type="ECO:0000313" key="1">
    <source>
        <dbReference type="EMBL" id="KAF9529157.1"/>
    </source>
</evidence>
<sequence>MPRSIFDIPTEIFQLVVLAATTNSPGPPTNFYNCLLTCRTFRDALSPTCAAEIYAAVFSHQFDASVINRRLSARTFRENAPQELNRRLLALKIFQSQDVHHSGVSDALLVAFLMLEDTTGSQKNLEQLLHAGLPCFLDLYLGHQLFDVTEKQNIWPTLSTSISLALGLLWGFTSQSKHHDFDIFSPALTMFNPICSSMVLGSIAGKGKHISEKIRNILRPLVFAASRYPLSHNSESSFALGNSYCSGQQTPPLVTALYFGAVTRQIRPPAATLYATLLYFVHTESVAPFSVPKHLRWKTRDQGTLAGHSGLCVEDYEHFYRHCRTKFSESPSLSPHQHSVMGELPAYKLPFASEYQTWSSENAGPLLSPLYEARLPVYISLEEHYCYEGNQPVPNDNKNCWIPHDLHSTPTKEGMLFTSSSNKFQTTYETDRPGQPITSSRRNAVVVESRKTNVEFLGETDERFRKWGGGSVILGRVRLQDGFVVFKRFSPDNPNENDRLTQVFRGYAISPQNIVGRLQYAENLIQPCYEGVFSLSKELSRTS</sequence>
<name>A0A9P6JQ30_9AGAR</name>
<organism evidence="1 2">
    <name type="scientific">Crepidotus variabilis</name>
    <dbReference type="NCBI Taxonomy" id="179855"/>
    <lineage>
        <taxon>Eukaryota</taxon>
        <taxon>Fungi</taxon>
        <taxon>Dikarya</taxon>
        <taxon>Basidiomycota</taxon>
        <taxon>Agaricomycotina</taxon>
        <taxon>Agaricomycetes</taxon>
        <taxon>Agaricomycetidae</taxon>
        <taxon>Agaricales</taxon>
        <taxon>Agaricineae</taxon>
        <taxon>Crepidotaceae</taxon>
        <taxon>Crepidotus</taxon>
    </lineage>
</organism>
<reference evidence="1" key="1">
    <citation type="submission" date="2020-11" db="EMBL/GenBank/DDBJ databases">
        <authorList>
            <consortium name="DOE Joint Genome Institute"/>
            <person name="Ahrendt S."/>
            <person name="Riley R."/>
            <person name="Andreopoulos W."/>
            <person name="Labutti K."/>
            <person name="Pangilinan J."/>
            <person name="Ruiz-Duenas F.J."/>
            <person name="Barrasa J.M."/>
            <person name="Sanchez-Garcia M."/>
            <person name="Camarero S."/>
            <person name="Miyauchi S."/>
            <person name="Serrano A."/>
            <person name="Linde D."/>
            <person name="Babiker R."/>
            <person name="Drula E."/>
            <person name="Ayuso-Fernandez I."/>
            <person name="Pacheco R."/>
            <person name="Padilla G."/>
            <person name="Ferreira P."/>
            <person name="Barriuso J."/>
            <person name="Kellner H."/>
            <person name="Castanera R."/>
            <person name="Alfaro M."/>
            <person name="Ramirez L."/>
            <person name="Pisabarro A.G."/>
            <person name="Kuo A."/>
            <person name="Tritt A."/>
            <person name="Lipzen A."/>
            <person name="He G."/>
            <person name="Yan M."/>
            <person name="Ng V."/>
            <person name="Cullen D."/>
            <person name="Martin F."/>
            <person name="Rosso M.-N."/>
            <person name="Henrissat B."/>
            <person name="Hibbett D."/>
            <person name="Martinez A.T."/>
            <person name="Grigoriev I.V."/>
        </authorList>
    </citation>
    <scope>NUCLEOTIDE SEQUENCE</scope>
    <source>
        <strain evidence="1">CBS 506.95</strain>
    </source>
</reference>
<keyword evidence="2" id="KW-1185">Reference proteome</keyword>
<protein>
    <recommendedName>
        <fullName evidence="3">F-box domain-containing protein</fullName>
    </recommendedName>
</protein>
<dbReference type="AlphaFoldDB" id="A0A9P6JQ30"/>
<gene>
    <name evidence="1" type="ORF">CPB83DRAFT_893847</name>
</gene>
<comment type="caution">
    <text evidence="1">The sequence shown here is derived from an EMBL/GenBank/DDBJ whole genome shotgun (WGS) entry which is preliminary data.</text>
</comment>
<dbReference type="Proteomes" id="UP000807306">
    <property type="component" value="Unassembled WGS sequence"/>
</dbReference>
<evidence type="ECO:0008006" key="3">
    <source>
        <dbReference type="Google" id="ProtNLM"/>
    </source>
</evidence>